<gene>
    <name evidence="1" type="ORF">SDC9_43863</name>
</gene>
<organism evidence="1">
    <name type="scientific">bioreactor metagenome</name>
    <dbReference type="NCBI Taxonomy" id="1076179"/>
    <lineage>
        <taxon>unclassified sequences</taxon>
        <taxon>metagenomes</taxon>
        <taxon>ecological metagenomes</taxon>
    </lineage>
</organism>
<proteinExistence type="predicted"/>
<protein>
    <submittedName>
        <fullName evidence="1">Uncharacterized protein</fullName>
    </submittedName>
</protein>
<accession>A0A644W1W1</accession>
<evidence type="ECO:0000313" key="1">
    <source>
        <dbReference type="EMBL" id="MPL97671.1"/>
    </source>
</evidence>
<dbReference type="InterPro" id="IPR011990">
    <property type="entry name" value="TPR-like_helical_dom_sf"/>
</dbReference>
<sequence length="395" mass="44104">MKQGNLNEAAPLWRDAFKYCPPGLRQTLYIDGQKIYRFLIDKNEGNAAVKNKLIDSLLMLYDLRTEYFPKYALGAQTNKVIDLVSFRGSDDKLIFDALMENINTFGANAEPSIMVLAMQRASALFNNKGIDSEKVLSLYSQLSPMVDAQIQANHPDALQAKKDIDNLFAVSGVASCENIVALFTPKYEADPNNKELVSGIVKLLNQGGCFSEPLFLKSVESLHRIEPSYHTAYYLYKLYSIKEDHANAVKSLREAIDDPASPANEDAQMLYELGSYYLAKLENLAMAASAARQIVEKDPSMAGKVYMLMGSIWASSKCGGNEIESRAKWWVAVDYFVKAKNADSSLSEDADKLISAYRQYFPLQEEAFMYDIVDGSPYTASCSGMRESTTVRTRK</sequence>
<dbReference type="AlphaFoldDB" id="A0A644W1W1"/>
<dbReference type="EMBL" id="VSSQ01000568">
    <property type="protein sequence ID" value="MPL97671.1"/>
    <property type="molecule type" value="Genomic_DNA"/>
</dbReference>
<dbReference type="Gene3D" id="1.25.40.10">
    <property type="entry name" value="Tetratricopeptide repeat domain"/>
    <property type="match status" value="1"/>
</dbReference>
<reference evidence="1" key="1">
    <citation type="submission" date="2019-08" db="EMBL/GenBank/DDBJ databases">
        <authorList>
            <person name="Kucharzyk K."/>
            <person name="Murdoch R.W."/>
            <person name="Higgins S."/>
            <person name="Loffler F."/>
        </authorList>
    </citation>
    <scope>NUCLEOTIDE SEQUENCE</scope>
</reference>
<comment type="caution">
    <text evidence="1">The sequence shown here is derived from an EMBL/GenBank/DDBJ whole genome shotgun (WGS) entry which is preliminary data.</text>
</comment>
<name>A0A644W1W1_9ZZZZ</name>